<dbReference type="EMBL" id="RRYP01013046">
    <property type="protein sequence ID" value="TNV76736.1"/>
    <property type="molecule type" value="Genomic_DNA"/>
</dbReference>
<proteinExistence type="predicted"/>
<name>A0A8J8NM84_HALGN</name>
<dbReference type="AlphaFoldDB" id="A0A8J8NM84"/>
<dbReference type="Proteomes" id="UP000785679">
    <property type="component" value="Unassembled WGS sequence"/>
</dbReference>
<evidence type="ECO:0000313" key="2">
    <source>
        <dbReference type="Proteomes" id="UP000785679"/>
    </source>
</evidence>
<reference evidence="1" key="1">
    <citation type="submission" date="2019-06" db="EMBL/GenBank/DDBJ databases">
        <authorList>
            <person name="Zheng W."/>
        </authorList>
    </citation>
    <scope>NUCLEOTIDE SEQUENCE</scope>
    <source>
        <strain evidence="1">QDHG01</strain>
    </source>
</reference>
<dbReference type="Gene3D" id="2.60.120.620">
    <property type="entry name" value="q2cbj1_9rhob like domain"/>
    <property type="match status" value="1"/>
</dbReference>
<comment type="caution">
    <text evidence="1">The sequence shown here is derived from an EMBL/GenBank/DDBJ whole genome shotgun (WGS) entry which is preliminary data.</text>
</comment>
<evidence type="ECO:0000313" key="1">
    <source>
        <dbReference type="EMBL" id="TNV76736.1"/>
    </source>
</evidence>
<protein>
    <submittedName>
        <fullName evidence="1">Uncharacterized protein</fullName>
    </submittedName>
</protein>
<sequence length="135" mass="15488">MTMSPEDQKIFDDFKVKLLKSELINMLGQEVFQRLETLFGDSYDEILIRRCQAHDKFINFHTDVSLKTLQLALNGDEDYEGGKLVYMNGEGMVVPKREAGSITIHDNQIVHGVTNFTKGTRYGLFLLKKRTSLIE</sequence>
<gene>
    <name evidence="1" type="ORF">FGO68_gene7595</name>
</gene>
<organism evidence="1 2">
    <name type="scientific">Halteria grandinella</name>
    <dbReference type="NCBI Taxonomy" id="5974"/>
    <lineage>
        <taxon>Eukaryota</taxon>
        <taxon>Sar</taxon>
        <taxon>Alveolata</taxon>
        <taxon>Ciliophora</taxon>
        <taxon>Intramacronucleata</taxon>
        <taxon>Spirotrichea</taxon>
        <taxon>Stichotrichia</taxon>
        <taxon>Sporadotrichida</taxon>
        <taxon>Halteriidae</taxon>
        <taxon>Halteria</taxon>
    </lineage>
</organism>
<dbReference type="OrthoDB" id="43041at2759"/>
<keyword evidence="2" id="KW-1185">Reference proteome</keyword>
<accession>A0A8J8NM84</accession>